<organism evidence="1 2">
    <name type="scientific">Elysia crispata</name>
    <name type="common">lettuce slug</name>
    <dbReference type="NCBI Taxonomy" id="231223"/>
    <lineage>
        <taxon>Eukaryota</taxon>
        <taxon>Metazoa</taxon>
        <taxon>Spiralia</taxon>
        <taxon>Lophotrochozoa</taxon>
        <taxon>Mollusca</taxon>
        <taxon>Gastropoda</taxon>
        <taxon>Heterobranchia</taxon>
        <taxon>Euthyneura</taxon>
        <taxon>Panpulmonata</taxon>
        <taxon>Sacoglossa</taxon>
        <taxon>Placobranchoidea</taxon>
        <taxon>Plakobranchidae</taxon>
        <taxon>Elysia</taxon>
    </lineage>
</organism>
<keyword evidence="2" id="KW-1185">Reference proteome</keyword>
<comment type="caution">
    <text evidence="1">The sequence shown here is derived from an EMBL/GenBank/DDBJ whole genome shotgun (WGS) entry which is preliminary data.</text>
</comment>
<sequence>MISSGRKKPVIHLHNPAPCHRVKITIFNLLLQEFEKSINVQYLSDKMAEFLTYANITLNAVKSAWPGGHDLSQNYSLLPLDSNCDQKLAELEF</sequence>
<evidence type="ECO:0000313" key="1">
    <source>
        <dbReference type="EMBL" id="KAK3779893.1"/>
    </source>
</evidence>
<accession>A0AAE1DSD0</accession>
<dbReference type="Proteomes" id="UP001283361">
    <property type="component" value="Unassembled WGS sequence"/>
</dbReference>
<dbReference type="EMBL" id="JAWDGP010002798">
    <property type="protein sequence ID" value="KAK3779893.1"/>
    <property type="molecule type" value="Genomic_DNA"/>
</dbReference>
<protein>
    <submittedName>
        <fullName evidence="1">Uncharacterized protein</fullName>
    </submittedName>
</protein>
<name>A0AAE1DSD0_9GAST</name>
<gene>
    <name evidence="1" type="ORF">RRG08_020238</name>
</gene>
<reference evidence="1" key="1">
    <citation type="journal article" date="2023" name="G3 (Bethesda)">
        <title>A reference genome for the long-term kleptoplast-retaining sea slug Elysia crispata morphotype clarki.</title>
        <authorList>
            <person name="Eastman K.E."/>
            <person name="Pendleton A.L."/>
            <person name="Shaikh M.A."/>
            <person name="Suttiyut T."/>
            <person name="Ogas R."/>
            <person name="Tomko P."/>
            <person name="Gavelis G."/>
            <person name="Widhalm J.R."/>
            <person name="Wisecaver J.H."/>
        </authorList>
    </citation>
    <scope>NUCLEOTIDE SEQUENCE</scope>
    <source>
        <strain evidence="1">ECLA1</strain>
    </source>
</reference>
<dbReference type="AlphaFoldDB" id="A0AAE1DSD0"/>
<proteinExistence type="predicted"/>
<evidence type="ECO:0000313" key="2">
    <source>
        <dbReference type="Proteomes" id="UP001283361"/>
    </source>
</evidence>